<evidence type="ECO:0000313" key="9">
    <source>
        <dbReference type="Proteomes" id="UP001310387"/>
    </source>
</evidence>
<dbReference type="PROSITE" id="PS50850">
    <property type="entry name" value="MFS"/>
    <property type="match status" value="1"/>
</dbReference>
<sequence>MTTTPTASTTDPAAAQQPRSLLRNRSYLLMMSGLTAQAFGAGVAAFAVPLLAYAVTGSVWQAGVVSAVGHVGALLATLPAGVVADRVDRRRLVVVSASLAALAWAGAALAALAGVLGAVHLAGVLLVSSVAGAFVDPSVAGAFRSVVPAQQLSSAYAAVQGRDAAASLVAGPLGGVLYGIAHSAPLVAGAVGHLATAVCTWFVREPLNADTAEARRTRPAAALREGLRYVWSVPLFRICLGLFAVINVAINALLLAITLDLTAGGTPAAQIGLLSGTAGASMLVGAVIAPALVARVRVGVVTPVSLAMVAGSAVVMATTQEFVVLVAALGLGVLGVPAANAGLAGYAAAITPPQMQGRFSSVMELSGVVAMPLAPLVGGGLLAAAGLPTTLVVLAAVLGTAVVAVWCARPVRRIGLPATWADDAIDA</sequence>
<evidence type="ECO:0000313" key="8">
    <source>
        <dbReference type="EMBL" id="MEG3615820.1"/>
    </source>
</evidence>
<dbReference type="Pfam" id="PF07690">
    <property type="entry name" value="MFS_1"/>
    <property type="match status" value="1"/>
</dbReference>
<feature type="transmembrane region" description="Helical" evidence="6">
    <location>
        <begin position="300"/>
        <end position="318"/>
    </location>
</feature>
<accession>A0ABU7Z8V3</accession>
<evidence type="ECO:0000256" key="5">
    <source>
        <dbReference type="ARBA" id="ARBA00023136"/>
    </source>
</evidence>
<evidence type="ECO:0000256" key="3">
    <source>
        <dbReference type="ARBA" id="ARBA00022692"/>
    </source>
</evidence>
<dbReference type="InterPro" id="IPR011701">
    <property type="entry name" value="MFS"/>
</dbReference>
<name>A0ABU7Z8V3_9MICO</name>
<organism evidence="8 9">
    <name type="scientific">Isoptericola haloaureus</name>
    <dbReference type="NCBI Taxonomy" id="1542902"/>
    <lineage>
        <taxon>Bacteria</taxon>
        <taxon>Bacillati</taxon>
        <taxon>Actinomycetota</taxon>
        <taxon>Actinomycetes</taxon>
        <taxon>Micrococcales</taxon>
        <taxon>Promicromonosporaceae</taxon>
        <taxon>Isoptericola</taxon>
    </lineage>
</organism>
<dbReference type="Gene3D" id="1.20.1250.20">
    <property type="entry name" value="MFS general substrate transporter like domains"/>
    <property type="match status" value="1"/>
</dbReference>
<gene>
    <name evidence="8" type="ORF">V5O49_11855</name>
</gene>
<evidence type="ECO:0000256" key="2">
    <source>
        <dbReference type="ARBA" id="ARBA00022475"/>
    </source>
</evidence>
<comment type="caution">
    <text evidence="8">The sequence shown here is derived from an EMBL/GenBank/DDBJ whole genome shotgun (WGS) entry which is preliminary data.</text>
</comment>
<reference evidence="8" key="1">
    <citation type="journal article" date="2024" name="Antonie Van Leeuwenhoek">
        <title>Isoptericola haloaureus sp. nov., a dimorphic actinobacterium isolated from mangrove sediments of southeast India, implicating biosaline agricultural significance through nitrogen fixation and salt tolerance genes.</title>
        <authorList>
            <person name="Prathaban M."/>
            <person name="Prathiviraj R."/>
            <person name="Ravichandran M."/>
            <person name="Natarajan S.D."/>
            <person name="Sobanaa M."/>
            <person name="Hari Krishna Kumar S."/>
            <person name="Chandrasekar V."/>
            <person name="Selvin J."/>
        </authorList>
    </citation>
    <scope>NUCLEOTIDE SEQUENCE</scope>
    <source>
        <strain evidence="8">MP1014</strain>
    </source>
</reference>
<feature type="transmembrane region" description="Helical" evidence="6">
    <location>
        <begin position="27"/>
        <end position="53"/>
    </location>
</feature>
<dbReference type="PANTHER" id="PTHR23513">
    <property type="entry name" value="INTEGRAL MEMBRANE EFFLUX PROTEIN-RELATED"/>
    <property type="match status" value="1"/>
</dbReference>
<feature type="transmembrane region" description="Helical" evidence="6">
    <location>
        <begin position="92"/>
        <end position="112"/>
    </location>
</feature>
<feature type="transmembrane region" description="Helical" evidence="6">
    <location>
        <begin position="391"/>
        <end position="408"/>
    </location>
</feature>
<feature type="transmembrane region" description="Helical" evidence="6">
    <location>
        <begin position="362"/>
        <end position="385"/>
    </location>
</feature>
<dbReference type="Proteomes" id="UP001310387">
    <property type="component" value="Unassembled WGS sequence"/>
</dbReference>
<keyword evidence="5 6" id="KW-0472">Membrane</keyword>
<proteinExistence type="predicted"/>
<feature type="transmembrane region" description="Helical" evidence="6">
    <location>
        <begin position="271"/>
        <end position="293"/>
    </location>
</feature>
<evidence type="ECO:0000256" key="1">
    <source>
        <dbReference type="ARBA" id="ARBA00004651"/>
    </source>
</evidence>
<feature type="transmembrane region" description="Helical" evidence="6">
    <location>
        <begin position="235"/>
        <end position="259"/>
    </location>
</feature>
<keyword evidence="2" id="KW-1003">Cell membrane</keyword>
<dbReference type="PANTHER" id="PTHR23513:SF6">
    <property type="entry name" value="MAJOR FACILITATOR SUPERFAMILY ASSOCIATED DOMAIN-CONTAINING PROTEIN"/>
    <property type="match status" value="1"/>
</dbReference>
<evidence type="ECO:0000259" key="7">
    <source>
        <dbReference type="PROSITE" id="PS50850"/>
    </source>
</evidence>
<evidence type="ECO:0000256" key="4">
    <source>
        <dbReference type="ARBA" id="ARBA00022989"/>
    </source>
</evidence>
<feature type="transmembrane region" description="Helical" evidence="6">
    <location>
        <begin position="59"/>
        <end position="80"/>
    </location>
</feature>
<keyword evidence="3 6" id="KW-0812">Transmembrane</keyword>
<feature type="transmembrane region" description="Helical" evidence="6">
    <location>
        <begin position="118"/>
        <end position="135"/>
    </location>
</feature>
<protein>
    <submittedName>
        <fullName evidence="8">MFS transporter</fullName>
    </submittedName>
</protein>
<feature type="transmembrane region" description="Helical" evidence="6">
    <location>
        <begin position="324"/>
        <end position="350"/>
    </location>
</feature>
<comment type="subcellular location">
    <subcellularLocation>
        <location evidence="1">Cell membrane</location>
        <topology evidence="1">Multi-pass membrane protein</topology>
    </subcellularLocation>
</comment>
<keyword evidence="4 6" id="KW-1133">Transmembrane helix</keyword>
<keyword evidence="9" id="KW-1185">Reference proteome</keyword>
<feature type="domain" description="Major facilitator superfamily (MFS) profile" evidence="7">
    <location>
        <begin position="26"/>
        <end position="413"/>
    </location>
</feature>
<dbReference type="InterPro" id="IPR036259">
    <property type="entry name" value="MFS_trans_sf"/>
</dbReference>
<reference evidence="8" key="2">
    <citation type="submission" date="2024-02" db="EMBL/GenBank/DDBJ databases">
        <authorList>
            <person name="Prathaban M."/>
            <person name="Mythili R."/>
            <person name="Sharmila Devi N."/>
            <person name="Sobanaa M."/>
            <person name="Prathiviraj R."/>
            <person name="Selvin J."/>
        </authorList>
    </citation>
    <scope>NUCLEOTIDE SEQUENCE</scope>
    <source>
        <strain evidence="8">MP1014</strain>
    </source>
</reference>
<evidence type="ECO:0000256" key="6">
    <source>
        <dbReference type="SAM" id="Phobius"/>
    </source>
</evidence>
<dbReference type="EMBL" id="JBAGLP010000118">
    <property type="protein sequence ID" value="MEG3615820.1"/>
    <property type="molecule type" value="Genomic_DNA"/>
</dbReference>
<dbReference type="InterPro" id="IPR020846">
    <property type="entry name" value="MFS_dom"/>
</dbReference>
<dbReference type="RefSeq" id="WP_332902414.1">
    <property type="nucleotide sequence ID" value="NZ_JBAGLP010000118.1"/>
</dbReference>
<dbReference type="SUPFAM" id="SSF103473">
    <property type="entry name" value="MFS general substrate transporter"/>
    <property type="match status" value="1"/>
</dbReference>